<dbReference type="CDD" id="cd00037">
    <property type="entry name" value="CLECT"/>
    <property type="match status" value="1"/>
</dbReference>
<dbReference type="AlphaFoldDB" id="A0AAE0Y4E9"/>
<dbReference type="PANTHER" id="PTHR22801:SF63">
    <property type="entry name" value="C-TYPE LECTIN DOMAIN-CONTAINING PROTEIN"/>
    <property type="match status" value="1"/>
</dbReference>
<dbReference type="EMBL" id="JAWDGP010006942">
    <property type="protein sequence ID" value="KAK3732698.1"/>
    <property type="molecule type" value="Genomic_DNA"/>
</dbReference>
<organism evidence="2 3">
    <name type="scientific">Elysia crispata</name>
    <name type="common">lettuce slug</name>
    <dbReference type="NCBI Taxonomy" id="231223"/>
    <lineage>
        <taxon>Eukaryota</taxon>
        <taxon>Metazoa</taxon>
        <taxon>Spiralia</taxon>
        <taxon>Lophotrochozoa</taxon>
        <taxon>Mollusca</taxon>
        <taxon>Gastropoda</taxon>
        <taxon>Heterobranchia</taxon>
        <taxon>Euthyneura</taxon>
        <taxon>Panpulmonata</taxon>
        <taxon>Sacoglossa</taxon>
        <taxon>Placobranchoidea</taxon>
        <taxon>Plakobranchidae</taxon>
        <taxon>Elysia</taxon>
    </lineage>
</organism>
<dbReference type="InterPro" id="IPR050801">
    <property type="entry name" value="Ca-Dep_Lectins_ImmuneDev"/>
</dbReference>
<gene>
    <name evidence="2" type="ORF">RRG08_006089</name>
</gene>
<name>A0AAE0Y4E9_9GAST</name>
<proteinExistence type="predicted"/>
<feature type="domain" description="C-type lectin" evidence="1">
    <location>
        <begin position="8"/>
        <end position="80"/>
    </location>
</feature>
<dbReference type="Pfam" id="PF00059">
    <property type="entry name" value="Lectin_C"/>
    <property type="match status" value="1"/>
</dbReference>
<protein>
    <recommendedName>
        <fullName evidence="1">C-type lectin domain-containing protein</fullName>
    </recommendedName>
</protein>
<accession>A0AAE0Y4E9</accession>
<evidence type="ECO:0000313" key="2">
    <source>
        <dbReference type="EMBL" id="KAK3732698.1"/>
    </source>
</evidence>
<dbReference type="InterPro" id="IPR001304">
    <property type="entry name" value="C-type_lectin-like"/>
</dbReference>
<dbReference type="Proteomes" id="UP001283361">
    <property type="component" value="Unassembled WGS sequence"/>
</dbReference>
<evidence type="ECO:0000313" key="3">
    <source>
        <dbReference type="Proteomes" id="UP001283361"/>
    </source>
</evidence>
<dbReference type="InterPro" id="IPR016186">
    <property type="entry name" value="C-type_lectin-like/link_sf"/>
</dbReference>
<sequence length="117" mass="13210">MPKTKDINDFLLQEIKKLEKPQPMWIGMHDKDEEGVMVWEDGSKVDAWGNYDWANGKLFSGEDCVALDPHNGKWHDYGCSNSKRGFFAAIGLTGNSKLPFICQFQIKDETLGDVIGD</sequence>
<evidence type="ECO:0000259" key="1">
    <source>
        <dbReference type="PROSITE" id="PS50041"/>
    </source>
</evidence>
<reference evidence="2" key="1">
    <citation type="journal article" date="2023" name="G3 (Bethesda)">
        <title>A reference genome for the long-term kleptoplast-retaining sea slug Elysia crispata morphotype clarki.</title>
        <authorList>
            <person name="Eastman K.E."/>
            <person name="Pendleton A.L."/>
            <person name="Shaikh M.A."/>
            <person name="Suttiyut T."/>
            <person name="Ogas R."/>
            <person name="Tomko P."/>
            <person name="Gavelis G."/>
            <person name="Widhalm J.R."/>
            <person name="Wisecaver J.H."/>
        </authorList>
    </citation>
    <scope>NUCLEOTIDE SEQUENCE</scope>
    <source>
        <strain evidence="2">ECLA1</strain>
    </source>
</reference>
<dbReference type="InterPro" id="IPR016187">
    <property type="entry name" value="CTDL_fold"/>
</dbReference>
<comment type="caution">
    <text evidence="2">The sequence shown here is derived from an EMBL/GenBank/DDBJ whole genome shotgun (WGS) entry which is preliminary data.</text>
</comment>
<dbReference type="Gene3D" id="3.10.100.10">
    <property type="entry name" value="Mannose-Binding Protein A, subunit A"/>
    <property type="match status" value="1"/>
</dbReference>
<dbReference type="PANTHER" id="PTHR22801">
    <property type="entry name" value="LITHOSTATHINE"/>
    <property type="match status" value="1"/>
</dbReference>
<dbReference type="SUPFAM" id="SSF56436">
    <property type="entry name" value="C-type lectin-like"/>
    <property type="match status" value="1"/>
</dbReference>
<keyword evidence="3" id="KW-1185">Reference proteome</keyword>
<dbReference type="PROSITE" id="PS50041">
    <property type="entry name" value="C_TYPE_LECTIN_2"/>
    <property type="match status" value="1"/>
</dbReference>